<dbReference type="Pfam" id="PF13385">
    <property type="entry name" value="Laminin_G_3"/>
    <property type="match status" value="1"/>
</dbReference>
<evidence type="ECO:0000313" key="1">
    <source>
        <dbReference type="EMBL" id="WXA94591.1"/>
    </source>
</evidence>
<protein>
    <submittedName>
        <fullName evidence="1">LamG domain-containing protein</fullName>
    </submittedName>
</protein>
<dbReference type="SUPFAM" id="SSF49899">
    <property type="entry name" value="Concanavalin A-like lectins/glucanases"/>
    <property type="match status" value="1"/>
</dbReference>
<reference evidence="1 2" key="1">
    <citation type="submission" date="2021-12" db="EMBL/GenBank/DDBJ databases">
        <title>Discovery of the Pendulisporaceae a myxobacterial family with distinct sporulation behavior and unique specialized metabolism.</title>
        <authorList>
            <person name="Garcia R."/>
            <person name="Popoff A."/>
            <person name="Bader C.D."/>
            <person name="Loehr J."/>
            <person name="Walesch S."/>
            <person name="Walt C."/>
            <person name="Boldt J."/>
            <person name="Bunk B."/>
            <person name="Haeckl F.J.F.P.J."/>
            <person name="Gunesch A.P."/>
            <person name="Birkelbach J."/>
            <person name="Nuebel U."/>
            <person name="Pietschmann T."/>
            <person name="Bach T."/>
            <person name="Mueller R."/>
        </authorList>
    </citation>
    <scope>NUCLEOTIDE SEQUENCE [LARGE SCALE GENOMIC DNA]</scope>
    <source>
        <strain evidence="1 2">MSr12523</strain>
    </source>
</reference>
<organism evidence="1 2">
    <name type="scientific">Pendulispora brunnea</name>
    <dbReference type="NCBI Taxonomy" id="2905690"/>
    <lineage>
        <taxon>Bacteria</taxon>
        <taxon>Pseudomonadati</taxon>
        <taxon>Myxococcota</taxon>
        <taxon>Myxococcia</taxon>
        <taxon>Myxococcales</taxon>
        <taxon>Sorangiineae</taxon>
        <taxon>Pendulisporaceae</taxon>
        <taxon>Pendulispora</taxon>
    </lineage>
</organism>
<gene>
    <name evidence="1" type="ORF">LZC95_50265</name>
</gene>
<name>A0ABZ2K7D0_9BACT</name>
<keyword evidence="2" id="KW-1185">Reference proteome</keyword>
<dbReference type="Proteomes" id="UP001379533">
    <property type="component" value="Chromosome"/>
</dbReference>
<dbReference type="RefSeq" id="WP_394845201.1">
    <property type="nucleotide sequence ID" value="NZ_CP089982.1"/>
</dbReference>
<dbReference type="EMBL" id="CP089982">
    <property type="protein sequence ID" value="WXA94591.1"/>
    <property type="molecule type" value="Genomic_DNA"/>
</dbReference>
<dbReference type="InterPro" id="IPR013320">
    <property type="entry name" value="ConA-like_dom_sf"/>
</dbReference>
<evidence type="ECO:0000313" key="2">
    <source>
        <dbReference type="Proteomes" id="UP001379533"/>
    </source>
</evidence>
<accession>A0ABZ2K7D0</accession>
<sequence length="571" mass="60968">MPSGAARIAQHGDASTRGLLLEEARENKLLAPRDLGASAWTTGTGTTARDAAAGPDGAMMADQSTIAERKYSNLQRIVLTGSCVASQWLRAVSAGEPAKAFQFVITNDPGAVWYMRGTAGTTWRQVVAPIVPANGGALYFEPFNGNDIGQGPLAQDFYSDLHQFELGAFPTSWTPGKRGEDQLGHPNVSELMDQDRFAFEAELRPIAAFDRYSAPTAIWGVGDAWAVVDSVHVRARGGGSSSESFMGNAIDRYGPADRVRIFVAVDNLERRIEYVTQVQDGPVHRGSTSLSGPVPVGQPVSILRGTADGQCWSSCVQRLGTYRRGQSPAWTNAPLGYDVRRELAPVLWLNADRGVDLDSEGRVARWLDQSWDDSHLEQADPKLRPRFIAAALGTRSRPAIDFGNGTFLEHVGNLLDAANSAYSVLIVGQSGNGALLTLRRSSVYSASLLFKSQNVFYVHGDGKNAFANVTTADLSNEITGTAFASAHVYSGGTTNPTIYLNGLQRPITSSGTRQTTEDGSAGLFLGKSPSGQPWGGLISEVIVLNSAISAAALQKLLTYQTEFFGLPPAGG</sequence>
<proteinExistence type="predicted"/>
<dbReference type="Gene3D" id="2.60.120.200">
    <property type="match status" value="1"/>
</dbReference>